<reference evidence="4" key="1">
    <citation type="submission" date="2019-07" db="EMBL/GenBank/DDBJ databases">
        <title>De Novo Assembly of kiwifruit Actinidia rufa.</title>
        <authorList>
            <person name="Sugita-Konishi S."/>
            <person name="Sato K."/>
            <person name="Mori E."/>
            <person name="Abe Y."/>
            <person name="Kisaki G."/>
            <person name="Hamano K."/>
            <person name="Suezawa K."/>
            <person name="Otani M."/>
            <person name="Fukuda T."/>
            <person name="Manabe T."/>
            <person name="Gomi K."/>
            <person name="Tabuchi M."/>
            <person name="Akimitsu K."/>
            <person name="Kataoka I."/>
        </authorList>
    </citation>
    <scope>NUCLEOTIDE SEQUENCE [LARGE SCALE GENOMIC DNA]</scope>
    <source>
        <strain evidence="4">cv. Fuchu</strain>
    </source>
</reference>
<dbReference type="Proteomes" id="UP000585474">
    <property type="component" value="Unassembled WGS sequence"/>
</dbReference>
<gene>
    <name evidence="3" type="ORF">Acr_00g0086280</name>
</gene>
<comment type="caution">
    <text evidence="3">The sequence shown here is derived from an EMBL/GenBank/DDBJ whole genome shotgun (WGS) entry which is preliminary data.</text>
</comment>
<feature type="compositionally biased region" description="Acidic residues" evidence="2">
    <location>
        <begin position="173"/>
        <end position="183"/>
    </location>
</feature>
<evidence type="ECO:0000256" key="1">
    <source>
        <dbReference type="SAM" id="Coils"/>
    </source>
</evidence>
<dbReference type="AlphaFoldDB" id="A0A7J0DVP5"/>
<evidence type="ECO:0000313" key="4">
    <source>
        <dbReference type="Proteomes" id="UP000585474"/>
    </source>
</evidence>
<evidence type="ECO:0000256" key="2">
    <source>
        <dbReference type="SAM" id="MobiDB-lite"/>
    </source>
</evidence>
<protein>
    <submittedName>
        <fullName evidence="3">Uncharacterized protein</fullName>
    </submittedName>
</protein>
<dbReference type="EMBL" id="BJWL01000425">
    <property type="protein sequence ID" value="GFS43663.1"/>
    <property type="molecule type" value="Genomic_DNA"/>
</dbReference>
<feature type="coiled-coil region" evidence="1">
    <location>
        <begin position="88"/>
        <end position="122"/>
    </location>
</feature>
<organism evidence="3 4">
    <name type="scientific">Actinidia rufa</name>
    <dbReference type="NCBI Taxonomy" id="165716"/>
    <lineage>
        <taxon>Eukaryota</taxon>
        <taxon>Viridiplantae</taxon>
        <taxon>Streptophyta</taxon>
        <taxon>Embryophyta</taxon>
        <taxon>Tracheophyta</taxon>
        <taxon>Spermatophyta</taxon>
        <taxon>Magnoliopsida</taxon>
        <taxon>eudicotyledons</taxon>
        <taxon>Gunneridae</taxon>
        <taxon>Pentapetalae</taxon>
        <taxon>asterids</taxon>
        <taxon>Ericales</taxon>
        <taxon>Actinidiaceae</taxon>
        <taxon>Actinidia</taxon>
    </lineage>
</organism>
<accession>A0A7J0DVP5</accession>
<evidence type="ECO:0000313" key="3">
    <source>
        <dbReference type="EMBL" id="GFS43663.1"/>
    </source>
</evidence>
<feature type="region of interest" description="Disordered" evidence="2">
    <location>
        <begin position="168"/>
        <end position="205"/>
    </location>
</feature>
<feature type="compositionally biased region" description="Basic and acidic residues" evidence="2">
    <location>
        <begin position="184"/>
        <end position="196"/>
    </location>
</feature>
<keyword evidence="4" id="KW-1185">Reference proteome</keyword>
<sequence>MSVAKIYIFTVQGVDTSVDTNHQCPNFSNSPFKGVNTNNLATTPATEEGTSGNPDAILGLKTSILENPIVAKKLLKGVVPPLDKEEVVDKLKKTKEDGDATVARLEAKVTELKEKSAMAKKLAIKEYKSSDDFQETVEFMASKYFGKGFDFCKRQIGHLHPDLDIQDMRIDTDLLEEEEDKEEEKEKEKEDREKGDTSPFLLKYL</sequence>
<keyword evidence="1" id="KW-0175">Coiled coil</keyword>
<name>A0A7J0DVP5_9ERIC</name>
<proteinExistence type="predicted"/>